<evidence type="ECO:0000313" key="2">
    <source>
        <dbReference type="Proteomes" id="UP000199377"/>
    </source>
</evidence>
<accession>A0A1I3JKI9</accession>
<dbReference type="STRING" id="1114924.SAMN05216258_10848"/>
<dbReference type="AlphaFoldDB" id="A0A1I3JKI9"/>
<reference evidence="1 2" key="1">
    <citation type="submission" date="2016-10" db="EMBL/GenBank/DDBJ databases">
        <authorList>
            <person name="de Groot N.N."/>
        </authorList>
    </citation>
    <scope>NUCLEOTIDE SEQUENCE [LARGE SCALE GENOMIC DNA]</scope>
    <source>
        <strain evidence="1 2">CGMCC 1.11030</strain>
    </source>
</reference>
<proteinExistence type="predicted"/>
<protein>
    <submittedName>
        <fullName evidence="1">Uncharacterized protein</fullName>
    </submittedName>
</protein>
<name>A0A1I3JKI9_9RHOB</name>
<sequence>MAVVNGISNLFRSPIALGAVPDAVQVKGVRRCAVGTVANASTDSSGSTYKLCSIPSHAIMHPDTLLDVENWGFAQVVIGSKEAPDALLDVAKSAATTQAPFAWGDANHGKRLWEVLALAADPGGLIDIYATAEANATGAGSMPFAFEWIDNQ</sequence>
<keyword evidence="2" id="KW-1185">Reference proteome</keyword>
<organism evidence="1 2">
    <name type="scientific">Albimonas pacifica</name>
    <dbReference type="NCBI Taxonomy" id="1114924"/>
    <lineage>
        <taxon>Bacteria</taxon>
        <taxon>Pseudomonadati</taxon>
        <taxon>Pseudomonadota</taxon>
        <taxon>Alphaproteobacteria</taxon>
        <taxon>Rhodobacterales</taxon>
        <taxon>Paracoccaceae</taxon>
        <taxon>Albimonas</taxon>
    </lineage>
</organism>
<dbReference type="EMBL" id="FOQH01000008">
    <property type="protein sequence ID" value="SFI60782.1"/>
    <property type="molecule type" value="Genomic_DNA"/>
</dbReference>
<gene>
    <name evidence="1" type="ORF">SAMN05216258_10848</name>
</gene>
<dbReference type="RefSeq" id="WP_092861641.1">
    <property type="nucleotide sequence ID" value="NZ_FOQH01000008.1"/>
</dbReference>
<dbReference type="OrthoDB" id="7867331at2"/>
<dbReference type="Proteomes" id="UP000199377">
    <property type="component" value="Unassembled WGS sequence"/>
</dbReference>
<evidence type="ECO:0000313" key="1">
    <source>
        <dbReference type="EMBL" id="SFI60782.1"/>
    </source>
</evidence>